<proteinExistence type="predicted"/>
<keyword evidence="2" id="KW-1185">Reference proteome</keyword>
<organism evidence="1 2">
    <name type="scientific">Paenibacillus alvei</name>
    <name type="common">Bacillus alvei</name>
    <dbReference type="NCBI Taxonomy" id="44250"/>
    <lineage>
        <taxon>Bacteria</taxon>
        <taxon>Bacillati</taxon>
        <taxon>Bacillota</taxon>
        <taxon>Bacilli</taxon>
        <taxon>Bacillales</taxon>
        <taxon>Paenibacillaceae</taxon>
        <taxon>Paenibacillus</taxon>
    </lineage>
</organism>
<evidence type="ECO:0000313" key="1">
    <source>
        <dbReference type="EMBL" id="MCY9763237.1"/>
    </source>
</evidence>
<dbReference type="Proteomes" id="UP001527181">
    <property type="component" value="Unassembled WGS sequence"/>
</dbReference>
<accession>A0ABT4H2M6</accession>
<reference evidence="1 2" key="1">
    <citation type="submission" date="2022-05" db="EMBL/GenBank/DDBJ databases">
        <title>Genome Sequencing of Bee-Associated Microbes.</title>
        <authorList>
            <person name="Dunlap C."/>
        </authorList>
    </citation>
    <scope>NUCLEOTIDE SEQUENCE [LARGE SCALE GENOMIC DNA]</scope>
    <source>
        <strain evidence="1 2">NRRL B-04010</strain>
    </source>
</reference>
<name>A0ABT4H2M6_PAEAL</name>
<gene>
    <name evidence="1" type="ORF">M5X12_22140</name>
</gene>
<sequence>MLNSIFQTTQKLKSEHALLDEKTQVYKETEKRKTRSDKMKDVKFPVNEEERTLLRRIAKSKRKQHRNETESNTEIFLAALDHLVVHPDRCHIIHYKDTGQYMHVRLNQNIFNEVEDLSYKWNVSIRCAVHRIMMNYLKVGEVVIKYVEY</sequence>
<comment type="caution">
    <text evidence="1">The sequence shown here is derived from an EMBL/GenBank/DDBJ whole genome shotgun (WGS) entry which is preliminary data.</text>
</comment>
<dbReference type="EMBL" id="JAMDNP010000050">
    <property type="protein sequence ID" value="MCY9763237.1"/>
    <property type="molecule type" value="Genomic_DNA"/>
</dbReference>
<dbReference type="RefSeq" id="WP_268600150.1">
    <property type="nucleotide sequence ID" value="NZ_JAMDNP010000050.1"/>
</dbReference>
<evidence type="ECO:0000313" key="2">
    <source>
        <dbReference type="Proteomes" id="UP001527181"/>
    </source>
</evidence>
<protein>
    <submittedName>
        <fullName evidence="1">Uncharacterized protein</fullName>
    </submittedName>
</protein>